<protein>
    <submittedName>
        <fullName evidence="4">Lipopolysaccharide transport periplasmic protein LptA</fullName>
    </submittedName>
</protein>
<dbReference type="Pfam" id="PF03968">
    <property type="entry name" value="LptD_N"/>
    <property type="match status" value="1"/>
</dbReference>
<gene>
    <name evidence="4" type="ORF">FH759_08195</name>
</gene>
<dbReference type="PANTHER" id="PTHR36504">
    <property type="entry name" value="LIPOPOLYSACCHARIDE EXPORT SYSTEM PROTEIN LPTA"/>
    <property type="match status" value="1"/>
</dbReference>
<dbReference type="AlphaFoldDB" id="A0A7C9LS06"/>
<evidence type="ECO:0000259" key="3">
    <source>
        <dbReference type="Pfam" id="PF03968"/>
    </source>
</evidence>
<evidence type="ECO:0000256" key="2">
    <source>
        <dbReference type="SAM" id="SignalP"/>
    </source>
</evidence>
<feature type="domain" description="Organic solvent tolerance-like N-terminal" evidence="3">
    <location>
        <begin position="39"/>
        <end position="144"/>
    </location>
</feature>
<dbReference type="GO" id="GO:0015920">
    <property type="term" value="P:lipopolysaccharide transport"/>
    <property type="evidence" value="ECO:0007669"/>
    <property type="project" value="TreeGrafter"/>
</dbReference>
<dbReference type="Proteomes" id="UP000483078">
    <property type="component" value="Unassembled WGS sequence"/>
</dbReference>
<evidence type="ECO:0000313" key="4">
    <source>
        <dbReference type="EMBL" id="MTJ04656.1"/>
    </source>
</evidence>
<dbReference type="PANTHER" id="PTHR36504:SF1">
    <property type="entry name" value="LIPOPOLYSACCHARIDE EXPORT SYSTEM PROTEIN LPTA"/>
    <property type="match status" value="1"/>
</dbReference>
<proteinExistence type="predicted"/>
<dbReference type="GO" id="GO:0030288">
    <property type="term" value="C:outer membrane-bounded periplasmic space"/>
    <property type="evidence" value="ECO:0007669"/>
    <property type="project" value="TreeGrafter"/>
</dbReference>
<evidence type="ECO:0000313" key="5">
    <source>
        <dbReference type="Proteomes" id="UP000483078"/>
    </source>
</evidence>
<name>A0A7C9LS06_9RHOB</name>
<dbReference type="GO" id="GO:0009279">
    <property type="term" value="C:cell outer membrane"/>
    <property type="evidence" value="ECO:0007669"/>
    <property type="project" value="TreeGrafter"/>
</dbReference>
<sequence>MFLARICLVLLLFAPLSVAAQGNSFAFGESGQNTDDPVEVTADTLSVDQENGQAVFTGNVRAIQGTMKLSAERVLVVYSDDQSRIARLEASGGVMIISGADAAEAQTADYDIDAGTVVMRGDVVLVQGENVMNAQNMTVDLNTGAARMDGRVRTIMNPEN</sequence>
<evidence type="ECO:0000256" key="1">
    <source>
        <dbReference type="ARBA" id="ARBA00022729"/>
    </source>
</evidence>
<feature type="chain" id="PRO_5029019127" evidence="2">
    <location>
        <begin position="20"/>
        <end position="160"/>
    </location>
</feature>
<dbReference type="EMBL" id="VENJ01000010">
    <property type="protein sequence ID" value="MTJ04656.1"/>
    <property type="molecule type" value="Genomic_DNA"/>
</dbReference>
<feature type="signal peptide" evidence="2">
    <location>
        <begin position="1"/>
        <end position="19"/>
    </location>
</feature>
<dbReference type="RefSeq" id="WP_273249357.1">
    <property type="nucleotide sequence ID" value="NZ_VENJ01000010.1"/>
</dbReference>
<dbReference type="InterPro" id="IPR052037">
    <property type="entry name" value="LPS_export_LptA"/>
</dbReference>
<keyword evidence="1 2" id="KW-0732">Signal</keyword>
<dbReference type="InterPro" id="IPR005653">
    <property type="entry name" value="OstA-like_N"/>
</dbReference>
<dbReference type="GO" id="GO:0017089">
    <property type="term" value="F:glycolipid transfer activity"/>
    <property type="evidence" value="ECO:0007669"/>
    <property type="project" value="TreeGrafter"/>
</dbReference>
<accession>A0A7C9LS06</accession>
<dbReference type="Gene3D" id="2.60.450.10">
    <property type="entry name" value="Lipopolysaccharide (LPS) transport protein A like domain"/>
    <property type="match status" value="1"/>
</dbReference>
<organism evidence="4 5">
    <name type="scientific">Sediminimonas qiaohouensis</name>
    <dbReference type="NCBI Taxonomy" id="552061"/>
    <lineage>
        <taxon>Bacteria</taxon>
        <taxon>Pseudomonadati</taxon>
        <taxon>Pseudomonadota</taxon>
        <taxon>Alphaproteobacteria</taxon>
        <taxon>Rhodobacterales</taxon>
        <taxon>Roseobacteraceae</taxon>
        <taxon>Sediminimonas</taxon>
    </lineage>
</organism>
<comment type="caution">
    <text evidence="4">The sequence shown here is derived from an EMBL/GenBank/DDBJ whole genome shotgun (WGS) entry which is preliminary data.</text>
</comment>
<reference evidence="4 5" key="1">
    <citation type="submission" date="2019-06" db="EMBL/GenBank/DDBJ databases">
        <title>Enrichment of Autotrophic Halophilic Microorganisms from Red Sea Brine Pool Using Microbial Electrosynthesis System.</title>
        <authorList>
            <person name="Alqahtani M.F."/>
            <person name="Bajracharya S."/>
            <person name="Katuri K.P."/>
            <person name="Ali M."/>
            <person name="Saikaly P.E."/>
        </authorList>
    </citation>
    <scope>NUCLEOTIDE SEQUENCE [LARGE SCALE GENOMIC DNA]</scope>
    <source>
        <strain evidence="4">MES6</strain>
    </source>
</reference>